<sequence>MASTLVDLVKISSASTGTGAISLGPAVQGYRGIEALTNGEVYSYSIQDGSAWEFGRGTFLSDSSQFIRTPIDSSDGGAAINIKANSQISFVALSEDLDAVQLSNNALAAASQTQVDAAQVAQDREVVEAAAANVTSGEPAYPNAYATTLPLGVTYLSDDGLGSGTGGTPGTYEGGVSGGPSGFAWTYDIGDDGSIADYRITNRGLSTSSTAPTLSYPSGSITGATVPTASVGSRVGEGDRYWAVSDDGATLDMWTNDGTSTPAAVLDPNGDQIKLYVASGLDGLASLFTASIDASFSPPNYAVPLVIDADGNIPIWLLKGLLDGTGIGPNIRGIIAGDIAGAVDGSIDRSFAPPNYVVPLVIDADGNIPVWLLNGNLDATGIGPQMISVIKSELKVAPEDFALRNSPTTATAPVVTDGRTLWKARGKLATLANGGTALLSIVLTGNSWSEQLPIATGMRTYLERLGYTCAGPGWIYVRPGDGIDDNQWPEVNLSFSAGWSLWDVVDAGPPDTYGCGPDGHALWATGTTATLDLTAEGTDFRIFYRKTLGAFVWSTDGGITWSDPVTGDGSGDLGIVHIEGLGSGQHTLKIALTGNTDTVVLYGFHAIDTTVSGFVINKMGNGGAAGNDYLLWADDYIQPCAAEIGADVIIDNTVANDFRLATSNGVANTPDTCAAAADAVASNWQAACPGAAVITVCPSLLNAAAGSGYEIPAYRDALYKACITYGREFANLCDTWGGWADENANGQYAAGALGNLHPGDIGGYRIGRFLISTFPNPERLSA</sequence>
<gene>
    <name evidence="1" type="ORF">GCM10011349_20040</name>
</gene>
<evidence type="ECO:0000313" key="2">
    <source>
        <dbReference type="Proteomes" id="UP000605099"/>
    </source>
</evidence>
<proteinExistence type="predicted"/>
<protein>
    <recommendedName>
        <fullName evidence="3">SGNH hydrolase-type esterase domain-containing protein</fullName>
    </recommendedName>
</protein>
<dbReference type="EMBL" id="BMLK01000008">
    <property type="protein sequence ID" value="GGN49438.1"/>
    <property type="molecule type" value="Genomic_DNA"/>
</dbReference>
<dbReference type="SUPFAM" id="SSF52266">
    <property type="entry name" value="SGNH hydrolase"/>
    <property type="match status" value="1"/>
</dbReference>
<dbReference type="Proteomes" id="UP000605099">
    <property type="component" value="Unassembled WGS sequence"/>
</dbReference>
<name>A0ABQ2JNK9_9SPHN</name>
<keyword evidence="2" id="KW-1185">Reference proteome</keyword>
<dbReference type="RefSeq" id="WP_188819544.1">
    <property type="nucleotide sequence ID" value="NZ_BMLK01000008.1"/>
</dbReference>
<comment type="caution">
    <text evidence="1">The sequence shown here is derived from an EMBL/GenBank/DDBJ whole genome shotgun (WGS) entry which is preliminary data.</text>
</comment>
<accession>A0ABQ2JNK9</accession>
<reference evidence="2" key="1">
    <citation type="journal article" date="2019" name="Int. J. Syst. Evol. Microbiol.">
        <title>The Global Catalogue of Microorganisms (GCM) 10K type strain sequencing project: providing services to taxonomists for standard genome sequencing and annotation.</title>
        <authorList>
            <consortium name="The Broad Institute Genomics Platform"/>
            <consortium name="The Broad Institute Genome Sequencing Center for Infectious Disease"/>
            <person name="Wu L."/>
            <person name="Ma J."/>
        </authorList>
    </citation>
    <scope>NUCLEOTIDE SEQUENCE [LARGE SCALE GENOMIC DNA]</scope>
    <source>
        <strain evidence="2">CGMCC 1.6784</strain>
    </source>
</reference>
<evidence type="ECO:0000313" key="1">
    <source>
        <dbReference type="EMBL" id="GGN49438.1"/>
    </source>
</evidence>
<evidence type="ECO:0008006" key="3">
    <source>
        <dbReference type="Google" id="ProtNLM"/>
    </source>
</evidence>
<organism evidence="1 2">
    <name type="scientific">Novosphingobium indicum</name>
    <dbReference type="NCBI Taxonomy" id="462949"/>
    <lineage>
        <taxon>Bacteria</taxon>
        <taxon>Pseudomonadati</taxon>
        <taxon>Pseudomonadota</taxon>
        <taxon>Alphaproteobacteria</taxon>
        <taxon>Sphingomonadales</taxon>
        <taxon>Sphingomonadaceae</taxon>
        <taxon>Novosphingobium</taxon>
    </lineage>
</organism>